<dbReference type="OrthoDB" id="2385347at2759"/>
<accession>A0A1X2HWM8</accession>
<evidence type="ECO:0000313" key="4">
    <source>
        <dbReference type="Proteomes" id="UP000242180"/>
    </source>
</evidence>
<evidence type="ECO:0000256" key="2">
    <source>
        <dbReference type="SAM" id="MobiDB-lite"/>
    </source>
</evidence>
<reference evidence="3 4" key="1">
    <citation type="submission" date="2016-07" db="EMBL/GenBank/DDBJ databases">
        <title>Pervasive Adenine N6-methylation of Active Genes in Fungi.</title>
        <authorList>
            <consortium name="DOE Joint Genome Institute"/>
            <person name="Mondo S.J."/>
            <person name="Dannebaum R.O."/>
            <person name="Kuo R.C."/>
            <person name="Labutti K."/>
            <person name="Haridas S."/>
            <person name="Kuo A."/>
            <person name="Salamov A."/>
            <person name="Ahrendt S.R."/>
            <person name="Lipzen A."/>
            <person name="Sullivan W."/>
            <person name="Andreopoulos W.B."/>
            <person name="Clum A."/>
            <person name="Lindquist E."/>
            <person name="Daum C."/>
            <person name="Ramamoorthy G.K."/>
            <person name="Gryganskyi A."/>
            <person name="Culley D."/>
            <person name="Magnuson J.K."/>
            <person name="James T.Y."/>
            <person name="O'Malley M.A."/>
            <person name="Stajich J.E."/>
            <person name="Spatafora J.W."/>
            <person name="Visel A."/>
            <person name="Grigoriev I.V."/>
        </authorList>
    </citation>
    <scope>NUCLEOTIDE SEQUENCE [LARGE SCALE GENOMIC DNA]</scope>
    <source>
        <strain evidence="3 4">NRRL 2496</strain>
    </source>
</reference>
<proteinExistence type="predicted"/>
<feature type="region of interest" description="Disordered" evidence="2">
    <location>
        <begin position="538"/>
        <end position="631"/>
    </location>
</feature>
<dbReference type="Proteomes" id="UP000242180">
    <property type="component" value="Unassembled WGS sequence"/>
</dbReference>
<dbReference type="EMBL" id="MCGN01000001">
    <property type="protein sequence ID" value="ORZ03947.1"/>
    <property type="molecule type" value="Genomic_DNA"/>
</dbReference>
<protein>
    <submittedName>
        <fullName evidence="3">Uncharacterized protein</fullName>
    </submittedName>
</protein>
<dbReference type="Pfam" id="PF00612">
    <property type="entry name" value="IQ"/>
    <property type="match status" value="1"/>
</dbReference>
<dbReference type="InParanoid" id="A0A1X2HWM8"/>
<dbReference type="AlphaFoldDB" id="A0A1X2HWM8"/>
<evidence type="ECO:0000256" key="1">
    <source>
        <dbReference type="SAM" id="Coils"/>
    </source>
</evidence>
<keyword evidence="1" id="KW-0175">Coiled coil</keyword>
<sequence length="631" mass="70641">MMDNFNAAPILFHDDRMSKDLFAGNPATETYDDDESEEVINVPQNLSIEMAQYEFPPKSRLQALAHRPSDPYSFFDESSFTTTSTFSGLHYEEDFRPTSAHSKSSVPSLTRPYADDHLDRFFNSTFPDTAGQLDSWFDDDDMEEQEMEDIVEEVEDELVEDGRLSPLELPEQVTWDLKHPLSPIIGSSRAREQSCDSTTTVTQCRVANKHQDDLDAVAPSSFLSVYNSTSSSSNGTKRPMLSSRSTLDSVVEEDVSPSPWLERGDTHPRSPSSHSSHSLPVFRSESELYANSVSGGSTASDSVVLIKFAKKNIRAPLTVIQRCSSTHTWACSDEGYDDQLDDKEPPIESASVFLPLSNGEQQHLMHSDMLRTAAATKIQAVWRSYQARKALGNPLMGLVRLCGNVHRRQMHTLTRRLHDLEYRLNEETAMRIAFEKAMEDMTLLVDKQQKVLYDRIEQEVSIREAYERKMSETEAQVKPLQQRIVRETQARAELESMMTHVLEQVSDLKAASVKETQAREAMEQQLKDAQAEIAALKRTRTTAPSSVTTATKTTTHLRSTTPSAIRSTTPSTLRSTTPSSTRLLPRSHISSTAAARTTTPTLRTKASAPSLRRPVTSTTTRPPSSRTVRGK</sequence>
<keyword evidence="4" id="KW-1185">Reference proteome</keyword>
<feature type="region of interest" description="Disordered" evidence="2">
    <location>
        <begin position="227"/>
        <end position="280"/>
    </location>
</feature>
<feature type="coiled-coil region" evidence="1">
    <location>
        <begin position="456"/>
        <end position="483"/>
    </location>
</feature>
<name>A0A1X2HWM8_SYNRA</name>
<dbReference type="OMA" id="RIMAIEA"/>
<organism evidence="3 4">
    <name type="scientific">Syncephalastrum racemosum</name>
    <name type="common">Filamentous fungus</name>
    <dbReference type="NCBI Taxonomy" id="13706"/>
    <lineage>
        <taxon>Eukaryota</taxon>
        <taxon>Fungi</taxon>
        <taxon>Fungi incertae sedis</taxon>
        <taxon>Mucoromycota</taxon>
        <taxon>Mucoromycotina</taxon>
        <taxon>Mucoromycetes</taxon>
        <taxon>Mucorales</taxon>
        <taxon>Syncephalastraceae</taxon>
        <taxon>Syncephalastrum</taxon>
    </lineage>
</organism>
<comment type="caution">
    <text evidence="3">The sequence shown here is derived from an EMBL/GenBank/DDBJ whole genome shotgun (WGS) entry which is preliminary data.</text>
</comment>
<dbReference type="CDD" id="cd23767">
    <property type="entry name" value="IQCD"/>
    <property type="match status" value="1"/>
</dbReference>
<evidence type="ECO:0000313" key="3">
    <source>
        <dbReference type="EMBL" id="ORZ03947.1"/>
    </source>
</evidence>
<gene>
    <name evidence="3" type="ORF">BCR43DRAFT_501726</name>
</gene>
<dbReference type="InterPro" id="IPR000048">
    <property type="entry name" value="IQ_motif_EF-hand-BS"/>
</dbReference>
<feature type="compositionally biased region" description="Low complexity" evidence="2">
    <location>
        <begin position="541"/>
        <end position="631"/>
    </location>
</feature>
<dbReference type="STRING" id="13706.A0A1X2HWM8"/>
<dbReference type="PROSITE" id="PS50096">
    <property type="entry name" value="IQ"/>
    <property type="match status" value="1"/>
</dbReference>
<feature type="compositionally biased region" description="Low complexity" evidence="2">
    <location>
        <begin position="269"/>
        <end position="280"/>
    </location>
</feature>